<gene>
    <name evidence="2" type="ORF">IEO21_03751</name>
</gene>
<accession>A0A8H7P5G4</accession>
<dbReference type="Pfam" id="PF02201">
    <property type="entry name" value="SWIB"/>
    <property type="match status" value="1"/>
</dbReference>
<dbReference type="InterPro" id="IPR019835">
    <property type="entry name" value="SWIB_domain"/>
</dbReference>
<dbReference type="InterPro" id="IPR036885">
    <property type="entry name" value="SWIB_MDM2_dom_sf"/>
</dbReference>
<comment type="caution">
    <text evidence="2">The sequence shown here is derived from an EMBL/GenBank/DDBJ whole genome shotgun (WGS) entry which is preliminary data.</text>
</comment>
<reference evidence="2" key="1">
    <citation type="submission" date="2020-11" db="EMBL/GenBank/DDBJ databases">
        <authorList>
            <person name="Koelle M."/>
            <person name="Horta M.A.C."/>
            <person name="Nowrousian M."/>
            <person name="Ohm R.A."/>
            <person name="Benz P."/>
            <person name="Pilgard A."/>
        </authorList>
    </citation>
    <scope>NUCLEOTIDE SEQUENCE</scope>
    <source>
        <strain evidence="2">FPRL280</strain>
    </source>
</reference>
<dbReference type="Gene3D" id="1.10.245.10">
    <property type="entry name" value="SWIB/MDM2 domain"/>
    <property type="match status" value="1"/>
</dbReference>
<dbReference type="AlphaFoldDB" id="A0A8H7P5G4"/>
<dbReference type="InterPro" id="IPR003121">
    <property type="entry name" value="SWIB_MDM2_domain"/>
</dbReference>
<dbReference type="Proteomes" id="UP000639403">
    <property type="component" value="Unassembled WGS sequence"/>
</dbReference>
<organism evidence="2 3">
    <name type="scientific">Rhodonia placenta</name>
    <dbReference type="NCBI Taxonomy" id="104341"/>
    <lineage>
        <taxon>Eukaryota</taxon>
        <taxon>Fungi</taxon>
        <taxon>Dikarya</taxon>
        <taxon>Basidiomycota</taxon>
        <taxon>Agaricomycotina</taxon>
        <taxon>Agaricomycetes</taxon>
        <taxon>Polyporales</taxon>
        <taxon>Adustoporiaceae</taxon>
        <taxon>Rhodonia</taxon>
    </lineage>
</organism>
<evidence type="ECO:0000313" key="3">
    <source>
        <dbReference type="Proteomes" id="UP000639403"/>
    </source>
</evidence>
<dbReference type="EMBL" id="JADOXO010000049">
    <property type="protein sequence ID" value="KAF9816986.1"/>
    <property type="molecule type" value="Genomic_DNA"/>
</dbReference>
<evidence type="ECO:0000259" key="1">
    <source>
        <dbReference type="PROSITE" id="PS51925"/>
    </source>
</evidence>
<dbReference type="SMART" id="SM00151">
    <property type="entry name" value="SWIB"/>
    <property type="match status" value="1"/>
</dbReference>
<dbReference type="SUPFAM" id="SSF47592">
    <property type="entry name" value="SWIB/MDM2 domain"/>
    <property type="match status" value="1"/>
</dbReference>
<dbReference type="PANTHER" id="PTHR13844">
    <property type="entry name" value="SWI/SNF-RELATED MATRIX-ASSOCIATED ACTIN-DEPENDENT REGULATOR OF CHROMATIN SUBFAMILY D"/>
    <property type="match status" value="1"/>
</dbReference>
<dbReference type="PROSITE" id="PS51925">
    <property type="entry name" value="SWIB_MDM2"/>
    <property type="match status" value="1"/>
</dbReference>
<evidence type="ECO:0000313" key="2">
    <source>
        <dbReference type="EMBL" id="KAF9816986.1"/>
    </source>
</evidence>
<dbReference type="CDD" id="cd10568">
    <property type="entry name" value="SWIB_like"/>
    <property type="match status" value="1"/>
</dbReference>
<reference evidence="2" key="2">
    <citation type="journal article" name="Front. Microbiol.">
        <title>Degradative Capacity of Two Strains of Rhodonia placenta: From Phenotype to Genotype.</title>
        <authorList>
            <person name="Kolle M."/>
            <person name="Horta M.A.C."/>
            <person name="Nowrousian M."/>
            <person name="Ohm R.A."/>
            <person name="Benz J.P."/>
            <person name="Pilgard A."/>
        </authorList>
    </citation>
    <scope>NUCLEOTIDE SEQUENCE</scope>
    <source>
        <strain evidence="2">FPRL280</strain>
    </source>
</reference>
<feature type="domain" description="DM2" evidence="1">
    <location>
        <begin position="162"/>
        <end position="239"/>
    </location>
</feature>
<proteinExistence type="predicted"/>
<sequence length="386" mass="43810">MYRQLLDMERRLDWTITRKRVEVQDALQRITPTIRTLRIFLSHTVSGQTWQQPVTASVGEGEAGKVEHDSGDGIPAWQLRIDGRLLEPPNQRSKDRNPPRKFSTLIKQMVVELDRDAALYPDGNIVEASLRGSPNQPQLDGFTIRRKGDTPTKVRVLLYLDQQPEQYKIHPDLGNLLGVREESRTGVVQALWNYIKVQGLQDKVDRRMVRADTHLLPIFRSETVLFQHLPELVNRYLAPPDPIILHYTVNPAVPPAEKPGAWDVDVKLEDTVLKSRMAQAVAQMTNESARDLVKLDDEIAVHVQSLNNSHLKRTFMRSFADDPQNFIQTWIASQSRDLESALGSGPSEGATVRQEDLRRSEYFQLPWVEEAVAVQEGLRLAAKGGI</sequence>
<name>A0A8H7P5G4_9APHY</name>
<protein>
    <recommendedName>
        <fullName evidence="1">DM2 domain-containing protein</fullName>
    </recommendedName>
</protein>